<dbReference type="Proteomes" id="UP001642900">
    <property type="component" value="Unassembled WGS sequence"/>
</dbReference>
<dbReference type="FunFam" id="3.40.50.720:FF:000084">
    <property type="entry name" value="Short-chain dehydrogenase reductase"/>
    <property type="match status" value="1"/>
</dbReference>
<name>A0A6G4WMW8_9HYPH</name>
<gene>
    <name evidence="3" type="ORF">G6N73_32665</name>
</gene>
<evidence type="ECO:0000256" key="2">
    <source>
        <dbReference type="ARBA" id="ARBA00023002"/>
    </source>
</evidence>
<dbReference type="EMBL" id="JAAKZF010000124">
    <property type="protein sequence ID" value="NGO55718.1"/>
    <property type="molecule type" value="Genomic_DNA"/>
</dbReference>
<comment type="caution">
    <text evidence="3">The sequence shown here is derived from an EMBL/GenBank/DDBJ whole genome shotgun (WGS) entry which is preliminary data.</text>
</comment>
<dbReference type="PRINTS" id="PR00081">
    <property type="entry name" value="GDHRDH"/>
</dbReference>
<dbReference type="PROSITE" id="PS00061">
    <property type="entry name" value="ADH_SHORT"/>
    <property type="match status" value="1"/>
</dbReference>
<dbReference type="AlphaFoldDB" id="A0A6G4WMW8"/>
<evidence type="ECO:0000256" key="1">
    <source>
        <dbReference type="ARBA" id="ARBA00006484"/>
    </source>
</evidence>
<dbReference type="CDD" id="cd05233">
    <property type="entry name" value="SDR_c"/>
    <property type="match status" value="1"/>
</dbReference>
<dbReference type="Pfam" id="PF13561">
    <property type="entry name" value="adh_short_C2"/>
    <property type="match status" value="1"/>
</dbReference>
<keyword evidence="2" id="KW-0560">Oxidoreductase</keyword>
<dbReference type="PANTHER" id="PTHR24321">
    <property type="entry name" value="DEHYDROGENASES, SHORT CHAIN"/>
    <property type="match status" value="1"/>
</dbReference>
<evidence type="ECO:0000313" key="4">
    <source>
        <dbReference type="Proteomes" id="UP001642900"/>
    </source>
</evidence>
<dbReference type="PRINTS" id="PR00080">
    <property type="entry name" value="SDRFAMILY"/>
</dbReference>
<dbReference type="Gene3D" id="3.40.50.720">
    <property type="entry name" value="NAD(P)-binding Rossmann-like Domain"/>
    <property type="match status" value="1"/>
</dbReference>
<organism evidence="3 4">
    <name type="scientific">Allomesorhizobium camelthorni</name>
    <dbReference type="NCBI Taxonomy" id="475069"/>
    <lineage>
        <taxon>Bacteria</taxon>
        <taxon>Pseudomonadati</taxon>
        <taxon>Pseudomonadota</taxon>
        <taxon>Alphaproteobacteria</taxon>
        <taxon>Hyphomicrobiales</taxon>
        <taxon>Phyllobacteriaceae</taxon>
        <taxon>Allomesorhizobium</taxon>
    </lineage>
</organism>
<sequence>MSQARASKVANQTGLDGKVAIVTGGGRGIGRAIVDRLLADGASVVTCGRGSRPRGLSSSVVWVQADIADRNHAAAVVRAALANFGSAAVLVNNAGVQLEKTVIETSDDDWDLVVGTNCKGTFNMCREVLPQMSEHGGSIVNIGSISGNVSDPRMAVYNASKAFVHGLTRSIAVDHGPRVRCNAVSPGWIRTGMASEGFALARDPERAEADAVARHAVGRLGEPEDIANAVAWLVSDQASFVTGQCFIIDGGLTAASPLQPGLF</sequence>
<dbReference type="InterPro" id="IPR002347">
    <property type="entry name" value="SDR_fam"/>
</dbReference>
<dbReference type="GO" id="GO:0016491">
    <property type="term" value="F:oxidoreductase activity"/>
    <property type="evidence" value="ECO:0007669"/>
    <property type="project" value="UniProtKB-KW"/>
</dbReference>
<keyword evidence="4" id="KW-1185">Reference proteome</keyword>
<dbReference type="InterPro" id="IPR020904">
    <property type="entry name" value="Sc_DH/Rdtase_CS"/>
</dbReference>
<dbReference type="SUPFAM" id="SSF51735">
    <property type="entry name" value="NAD(P)-binding Rossmann-fold domains"/>
    <property type="match status" value="1"/>
</dbReference>
<dbReference type="PANTHER" id="PTHR24321:SF8">
    <property type="entry name" value="ESTRADIOL 17-BETA-DEHYDROGENASE 8-RELATED"/>
    <property type="match status" value="1"/>
</dbReference>
<reference evidence="3 4" key="1">
    <citation type="submission" date="2020-02" db="EMBL/GenBank/DDBJ databases">
        <title>Genome sequence of strain CCNWXJ40-4.</title>
        <authorList>
            <person name="Gao J."/>
            <person name="Sun J."/>
        </authorList>
    </citation>
    <scope>NUCLEOTIDE SEQUENCE [LARGE SCALE GENOMIC DNA]</scope>
    <source>
        <strain evidence="3 4">CCNWXJ 40-4</strain>
    </source>
</reference>
<comment type="similarity">
    <text evidence="1">Belongs to the short-chain dehydrogenases/reductases (SDR) family.</text>
</comment>
<accession>A0A6G4WMW8</accession>
<protein>
    <submittedName>
        <fullName evidence="3">SDR family oxidoreductase</fullName>
    </submittedName>
</protein>
<evidence type="ECO:0000313" key="3">
    <source>
        <dbReference type="EMBL" id="NGO55718.1"/>
    </source>
</evidence>
<dbReference type="NCBIfam" id="NF005559">
    <property type="entry name" value="PRK07231.1"/>
    <property type="match status" value="1"/>
</dbReference>
<proteinExistence type="inferred from homology"/>
<dbReference type="InterPro" id="IPR036291">
    <property type="entry name" value="NAD(P)-bd_dom_sf"/>
</dbReference>